<organism evidence="2 3">
    <name type="scientific">Chimaeribacter coloradensis</name>
    <dbReference type="NCBI Taxonomy" id="2060068"/>
    <lineage>
        <taxon>Bacteria</taxon>
        <taxon>Pseudomonadati</taxon>
        <taxon>Pseudomonadota</taxon>
        <taxon>Gammaproteobacteria</taxon>
        <taxon>Enterobacterales</taxon>
        <taxon>Yersiniaceae</taxon>
        <taxon>Chimaeribacter</taxon>
    </lineage>
</organism>
<evidence type="ECO:0000313" key="2">
    <source>
        <dbReference type="EMBL" id="PLR36934.1"/>
    </source>
</evidence>
<dbReference type="EMBL" id="PJZH01000005">
    <property type="protein sequence ID" value="PLR36934.1"/>
    <property type="molecule type" value="Genomic_DNA"/>
</dbReference>
<dbReference type="AlphaFoldDB" id="A0A2N5E6J1"/>
<gene>
    <name evidence="2" type="ORF">CYR32_07855</name>
</gene>
<dbReference type="InterPro" id="IPR036388">
    <property type="entry name" value="WH-like_DNA-bd_sf"/>
</dbReference>
<sequence length="182" mass="20321">MKTPINNADVPLIFSHGEKGRGGVSKKQRREKLFDANDIRLLMLSVLETRPAHGYELIKAIEDRSGGEYAPSPGIIYPNLTLMEEMGYIDAAENSGGKKAYRLADAGRGFLHEQRETLVRADARLHGLAVLANNRAIPEIERAIHEFRVALNRRLAREDVSPETLHTIIASLERAAREIEKS</sequence>
<accession>A0A2N5E6J1</accession>
<comment type="caution">
    <text evidence="2">The sequence shown here is derived from an EMBL/GenBank/DDBJ whole genome shotgun (WGS) entry which is preliminary data.</text>
</comment>
<reference evidence="2 3" key="1">
    <citation type="submission" date="2017-12" db="EMBL/GenBank/DDBJ databases">
        <title>Characterization of six clinical isolates of Enterochimera gen. nov., a novel genus of the Yersiniaciae family and the three species Enterochimera arupensis sp. nov., Enterochimera coloradensis sp. nov, and Enterochimera californica sp. nov.</title>
        <authorList>
            <person name="Rossi A."/>
            <person name="Fisher M."/>
        </authorList>
    </citation>
    <scope>NUCLEOTIDE SEQUENCE [LARGE SCALE GENOMIC DNA]</scope>
    <source>
        <strain evidence="3">2016-Iso4</strain>
    </source>
</reference>
<keyword evidence="3" id="KW-1185">Reference proteome</keyword>
<dbReference type="Proteomes" id="UP000234503">
    <property type="component" value="Unassembled WGS sequence"/>
</dbReference>
<protein>
    <submittedName>
        <fullName evidence="2">Transcriptional regulator</fullName>
    </submittedName>
</protein>
<name>A0A2N5E6J1_9GAMM</name>
<dbReference type="InterPro" id="IPR036390">
    <property type="entry name" value="WH_DNA-bd_sf"/>
</dbReference>
<dbReference type="SUPFAM" id="SSF46785">
    <property type="entry name" value="Winged helix' DNA-binding domain"/>
    <property type="match status" value="1"/>
</dbReference>
<dbReference type="Pfam" id="PF03551">
    <property type="entry name" value="PadR"/>
    <property type="match status" value="1"/>
</dbReference>
<dbReference type="PANTHER" id="PTHR43252">
    <property type="entry name" value="TRANSCRIPTIONAL REGULATOR YQJI"/>
    <property type="match status" value="1"/>
</dbReference>
<dbReference type="OrthoDB" id="9814826at2"/>
<proteinExistence type="predicted"/>
<dbReference type="PANTHER" id="PTHR43252:SF7">
    <property type="entry name" value="TRANSCRIPTIONAL REGULATOR YQJI"/>
    <property type="match status" value="1"/>
</dbReference>
<dbReference type="InterPro" id="IPR005149">
    <property type="entry name" value="Tscrpt_reg_PadR_N"/>
</dbReference>
<evidence type="ECO:0000313" key="3">
    <source>
        <dbReference type="Proteomes" id="UP000234503"/>
    </source>
</evidence>
<dbReference type="Gene3D" id="1.10.10.10">
    <property type="entry name" value="Winged helix-like DNA-binding domain superfamily/Winged helix DNA-binding domain"/>
    <property type="match status" value="1"/>
</dbReference>
<feature type="domain" description="Transcription regulator PadR N-terminal" evidence="1">
    <location>
        <begin position="43"/>
        <end position="112"/>
    </location>
</feature>
<dbReference type="RefSeq" id="WP_101823835.1">
    <property type="nucleotide sequence ID" value="NZ_PJZH01000005.1"/>
</dbReference>
<evidence type="ECO:0000259" key="1">
    <source>
        <dbReference type="Pfam" id="PF03551"/>
    </source>
</evidence>